<feature type="transmembrane region" description="Helical" evidence="10">
    <location>
        <begin position="60"/>
        <end position="79"/>
    </location>
</feature>
<feature type="compositionally biased region" description="Basic and acidic residues" evidence="11">
    <location>
        <begin position="34"/>
        <end position="48"/>
    </location>
</feature>
<dbReference type="RefSeq" id="WP_090335793.1">
    <property type="nucleotide sequence ID" value="NZ_FNXY01000004.1"/>
</dbReference>
<dbReference type="GO" id="GO:0016887">
    <property type="term" value="F:ATP hydrolysis activity"/>
    <property type="evidence" value="ECO:0007669"/>
    <property type="project" value="InterPro"/>
</dbReference>
<feature type="region of interest" description="Disordered" evidence="11">
    <location>
        <begin position="12"/>
        <end position="48"/>
    </location>
</feature>
<dbReference type="SFLD" id="SFLDG00002">
    <property type="entry name" value="C1.7:_P-type_atpase_like"/>
    <property type="match status" value="1"/>
</dbReference>
<keyword evidence="3 10" id="KW-0812">Transmembrane</keyword>
<dbReference type="GO" id="GO:0046872">
    <property type="term" value="F:metal ion binding"/>
    <property type="evidence" value="ECO:0007669"/>
    <property type="project" value="UniProtKB-KW"/>
</dbReference>
<dbReference type="SUPFAM" id="SSF81653">
    <property type="entry name" value="Calcium ATPase, transduction domain A"/>
    <property type="match status" value="1"/>
</dbReference>
<dbReference type="InterPro" id="IPR001757">
    <property type="entry name" value="P_typ_ATPase"/>
</dbReference>
<protein>
    <recommendedName>
        <fullName evidence="8">P-type Zn(2+) transporter</fullName>
        <ecNumber evidence="8">7.2.2.12</ecNumber>
    </recommendedName>
</protein>
<evidence type="ECO:0000313" key="14">
    <source>
        <dbReference type="Proteomes" id="UP000199532"/>
    </source>
</evidence>
<feature type="transmembrane region" description="Helical" evidence="10">
    <location>
        <begin position="85"/>
        <end position="104"/>
    </location>
</feature>
<dbReference type="InterPro" id="IPR008250">
    <property type="entry name" value="ATPase_P-typ_transduc_dom_A_sf"/>
</dbReference>
<dbReference type="SFLD" id="SFLDS00003">
    <property type="entry name" value="Haloacid_Dehalogenase"/>
    <property type="match status" value="1"/>
</dbReference>
<keyword evidence="7 10" id="KW-0472">Membrane</keyword>
<evidence type="ECO:0000256" key="3">
    <source>
        <dbReference type="ARBA" id="ARBA00022692"/>
    </source>
</evidence>
<keyword evidence="10" id="KW-0067">ATP-binding</keyword>
<keyword evidence="5" id="KW-1278">Translocase</keyword>
<evidence type="ECO:0000313" key="13">
    <source>
        <dbReference type="EMBL" id="SEI97270.1"/>
    </source>
</evidence>
<dbReference type="InterPro" id="IPR027256">
    <property type="entry name" value="P-typ_ATPase_IB"/>
</dbReference>
<dbReference type="AlphaFoldDB" id="A0A1H6V9C7"/>
<accession>A0A1H6V9C7</accession>
<dbReference type="InterPro" id="IPR044492">
    <property type="entry name" value="P_typ_ATPase_HD_dom"/>
</dbReference>
<feature type="transmembrane region" description="Helical" evidence="10">
    <location>
        <begin position="642"/>
        <end position="661"/>
    </location>
</feature>
<evidence type="ECO:0000256" key="8">
    <source>
        <dbReference type="ARBA" id="ARBA00039097"/>
    </source>
</evidence>
<dbReference type="InterPro" id="IPR018303">
    <property type="entry name" value="ATPase_P-typ_P_site"/>
</dbReference>
<keyword evidence="10" id="KW-0547">Nucleotide-binding</keyword>
<comment type="similarity">
    <text evidence="2 10">Belongs to the cation transport ATPase (P-type) (TC 3.A.3) family. Type IB subfamily.</text>
</comment>
<feature type="transmembrane region" description="Helical" evidence="10">
    <location>
        <begin position="616"/>
        <end position="636"/>
    </location>
</feature>
<evidence type="ECO:0000259" key="12">
    <source>
        <dbReference type="Pfam" id="PF00122"/>
    </source>
</evidence>
<dbReference type="SUPFAM" id="SSF81665">
    <property type="entry name" value="Calcium ATPase, transmembrane domain M"/>
    <property type="match status" value="1"/>
</dbReference>
<keyword evidence="10" id="KW-1003">Cell membrane</keyword>
<dbReference type="Pfam" id="PF00122">
    <property type="entry name" value="E1-E2_ATPase"/>
    <property type="match status" value="1"/>
</dbReference>
<dbReference type="PANTHER" id="PTHR48085:SF5">
    <property type="entry name" value="CADMIUM_ZINC-TRANSPORTING ATPASE HMA4-RELATED"/>
    <property type="match status" value="1"/>
</dbReference>
<keyword evidence="6 10" id="KW-1133">Transmembrane helix</keyword>
<feature type="transmembrane region" description="Helical" evidence="10">
    <location>
        <begin position="289"/>
        <end position="309"/>
    </location>
</feature>
<dbReference type="OrthoDB" id="909834at2"/>
<evidence type="ECO:0000256" key="2">
    <source>
        <dbReference type="ARBA" id="ARBA00006024"/>
    </source>
</evidence>
<dbReference type="Proteomes" id="UP000199532">
    <property type="component" value="Unassembled WGS sequence"/>
</dbReference>
<dbReference type="SFLD" id="SFLDF00027">
    <property type="entry name" value="p-type_atpase"/>
    <property type="match status" value="1"/>
</dbReference>
<dbReference type="GO" id="GO:0005524">
    <property type="term" value="F:ATP binding"/>
    <property type="evidence" value="ECO:0007669"/>
    <property type="project" value="UniProtKB-UniRule"/>
</dbReference>
<dbReference type="EMBL" id="FNXY01000004">
    <property type="protein sequence ID" value="SEI97270.1"/>
    <property type="molecule type" value="Genomic_DNA"/>
</dbReference>
<dbReference type="GO" id="GO:0005886">
    <property type="term" value="C:plasma membrane"/>
    <property type="evidence" value="ECO:0007669"/>
    <property type="project" value="UniProtKB-SubCell"/>
</dbReference>
<dbReference type="InterPro" id="IPR036412">
    <property type="entry name" value="HAD-like_sf"/>
</dbReference>
<organism evidence="13 14">
    <name type="scientific">Dyadobacter koreensis</name>
    <dbReference type="NCBI Taxonomy" id="408657"/>
    <lineage>
        <taxon>Bacteria</taxon>
        <taxon>Pseudomonadati</taxon>
        <taxon>Bacteroidota</taxon>
        <taxon>Cytophagia</taxon>
        <taxon>Cytophagales</taxon>
        <taxon>Spirosomataceae</taxon>
        <taxon>Dyadobacter</taxon>
    </lineage>
</organism>
<dbReference type="Gene3D" id="3.40.50.1000">
    <property type="entry name" value="HAD superfamily/HAD-like"/>
    <property type="match status" value="1"/>
</dbReference>
<dbReference type="InterPro" id="IPR023299">
    <property type="entry name" value="ATPase_P-typ_cyto_dom_N"/>
</dbReference>
<reference evidence="13 14" key="1">
    <citation type="submission" date="2016-10" db="EMBL/GenBank/DDBJ databases">
        <authorList>
            <person name="de Groot N.N."/>
        </authorList>
    </citation>
    <scope>NUCLEOTIDE SEQUENCE [LARGE SCALE GENOMIC DNA]</scope>
    <source>
        <strain evidence="13 14">DSM 19938</strain>
    </source>
</reference>
<evidence type="ECO:0000256" key="10">
    <source>
        <dbReference type="RuleBase" id="RU362081"/>
    </source>
</evidence>
<dbReference type="InterPro" id="IPR023298">
    <property type="entry name" value="ATPase_P-typ_TM_dom_sf"/>
</dbReference>
<comment type="catalytic activity">
    <reaction evidence="9">
        <text>Zn(2+)(in) + ATP + H2O = Zn(2+)(out) + ADP + phosphate + H(+)</text>
        <dbReference type="Rhea" id="RHEA:20621"/>
        <dbReference type="ChEBI" id="CHEBI:15377"/>
        <dbReference type="ChEBI" id="CHEBI:15378"/>
        <dbReference type="ChEBI" id="CHEBI:29105"/>
        <dbReference type="ChEBI" id="CHEBI:30616"/>
        <dbReference type="ChEBI" id="CHEBI:43474"/>
        <dbReference type="ChEBI" id="CHEBI:456216"/>
        <dbReference type="EC" id="7.2.2.12"/>
    </reaction>
</comment>
<dbReference type="InterPro" id="IPR051014">
    <property type="entry name" value="Cation_Transport_ATPase_IB"/>
</dbReference>
<name>A0A1H6V9C7_9BACT</name>
<dbReference type="PRINTS" id="PR00119">
    <property type="entry name" value="CATATPASE"/>
</dbReference>
<dbReference type="NCBIfam" id="TIGR01494">
    <property type="entry name" value="ATPase_P-type"/>
    <property type="match status" value="1"/>
</dbReference>
<keyword evidence="14" id="KW-1185">Reference proteome</keyword>
<evidence type="ECO:0000256" key="4">
    <source>
        <dbReference type="ARBA" id="ARBA00022723"/>
    </source>
</evidence>
<dbReference type="InterPro" id="IPR023214">
    <property type="entry name" value="HAD_sf"/>
</dbReference>
<evidence type="ECO:0000256" key="11">
    <source>
        <dbReference type="SAM" id="MobiDB-lite"/>
    </source>
</evidence>
<dbReference type="STRING" id="408657.SAMN04487995_2817"/>
<evidence type="ECO:0000256" key="9">
    <source>
        <dbReference type="ARBA" id="ARBA00047308"/>
    </source>
</evidence>
<gene>
    <name evidence="13" type="ORF">SAMN04487995_2817</name>
</gene>
<evidence type="ECO:0000256" key="1">
    <source>
        <dbReference type="ARBA" id="ARBA00004370"/>
    </source>
</evidence>
<feature type="transmembrane region" description="Helical" evidence="10">
    <location>
        <begin position="116"/>
        <end position="134"/>
    </location>
</feature>
<dbReference type="GO" id="GO:0016463">
    <property type="term" value="F:P-type zinc transporter activity"/>
    <property type="evidence" value="ECO:0007669"/>
    <property type="project" value="UniProtKB-EC"/>
</dbReference>
<dbReference type="Gene3D" id="3.40.1110.10">
    <property type="entry name" value="Calcium-transporting ATPase, cytoplasmic domain N"/>
    <property type="match status" value="1"/>
</dbReference>
<dbReference type="InterPro" id="IPR059000">
    <property type="entry name" value="ATPase_P-type_domA"/>
</dbReference>
<dbReference type="PROSITE" id="PS00154">
    <property type="entry name" value="ATPASE_E1_E2"/>
    <property type="match status" value="1"/>
</dbReference>
<evidence type="ECO:0000256" key="6">
    <source>
        <dbReference type="ARBA" id="ARBA00022989"/>
    </source>
</evidence>
<evidence type="ECO:0000256" key="5">
    <source>
        <dbReference type="ARBA" id="ARBA00022967"/>
    </source>
</evidence>
<comment type="subcellular location">
    <subcellularLocation>
        <location evidence="10">Cell membrane</location>
    </subcellularLocation>
    <subcellularLocation>
        <location evidence="1">Membrane</location>
    </subcellularLocation>
</comment>
<dbReference type="PRINTS" id="PR00120">
    <property type="entry name" value="HATPASE"/>
</dbReference>
<proteinExistence type="inferred from homology"/>
<dbReference type="GO" id="GO:0015086">
    <property type="term" value="F:cadmium ion transmembrane transporter activity"/>
    <property type="evidence" value="ECO:0007669"/>
    <property type="project" value="TreeGrafter"/>
</dbReference>
<dbReference type="Pfam" id="PF00702">
    <property type="entry name" value="Hydrolase"/>
    <property type="match status" value="1"/>
</dbReference>
<dbReference type="SUPFAM" id="SSF56784">
    <property type="entry name" value="HAD-like"/>
    <property type="match status" value="1"/>
</dbReference>
<dbReference type="Gene3D" id="2.70.150.10">
    <property type="entry name" value="Calcium-transporting ATPase, cytoplasmic transduction domain A"/>
    <property type="match status" value="1"/>
</dbReference>
<dbReference type="EC" id="7.2.2.12" evidence="8"/>
<dbReference type="PANTHER" id="PTHR48085">
    <property type="entry name" value="CADMIUM/ZINC-TRANSPORTING ATPASE HMA2-RELATED"/>
    <property type="match status" value="1"/>
</dbReference>
<keyword evidence="4 10" id="KW-0479">Metal-binding</keyword>
<feature type="transmembrane region" description="Helical" evidence="10">
    <location>
        <begin position="321"/>
        <end position="342"/>
    </location>
</feature>
<feature type="compositionally biased region" description="Basic and acidic residues" evidence="11">
    <location>
        <begin position="12"/>
        <end position="25"/>
    </location>
</feature>
<dbReference type="NCBIfam" id="TIGR01525">
    <property type="entry name" value="ATPase-IB_hvy"/>
    <property type="match status" value="1"/>
</dbReference>
<sequence length="668" mass="73163">MKEEISIKHIHTEEHCCGPENGPKHSHEKHHHDHDHDHDDHDHDHDHGGDENNSLLMSRWTLWLSLFILAAFLITTFLLRIEVNRYAEIALMLSAYLLAGYKTVIRAFQKVGRGDLFNEFSLMTIATFGAFYIGEFSEGVAVMIFYEIGELIQDLAVSRSRRSIKALLDIRPDTVTVLRNDQNVIISPYEVQPGEKILVKAGEKVALDGVLISDSGIFNTAALTGESKPNLKRKNESILAGMINTEKSVEIEVSALFKDSKLSRILEMVQDATARKAPTQLLVSRLAKIYTPIVFGLALLIILIPYFFVQDYDFQQWLYRGMVFLVIACPCALTISIPLGYFGGIGLASRNGILVKGSNFLDVVTNIDTLVSDKTGTLTKGVFNVQHVETKIEREQFLNYSASLEQYSTHPVAKAVVQYAGTPGLAKAEDVEEFSGLGLKGRIVNNIVLCGNTKLMQKFSVNYPAELDKIVETIVVVAVDNSYAGYLTISDEIKEDSAQTIRELKALGIETIMLSGDKKAVTSSIAKELAIDKSYGDLLPEDKVRIVQELKDNGKRIAFVGDGVNDAPVIALADVGIAMGGLGSDAAIETADIVIQNDQPSKIVSAIKVGKITKSIVYQNIALAMGIKILVMALGAGGIATLWEAVFADVGVALLAILNAFRIQGKRL</sequence>
<feature type="domain" description="P-type ATPase A" evidence="12">
    <location>
        <begin position="171"/>
        <end position="270"/>
    </location>
</feature>
<evidence type="ECO:0000256" key="7">
    <source>
        <dbReference type="ARBA" id="ARBA00023136"/>
    </source>
</evidence>